<protein>
    <submittedName>
        <fullName evidence="3">Uncharacterized protein</fullName>
    </submittedName>
</protein>
<gene>
    <name evidence="3" type="ORF">FN846DRAFT_891452</name>
</gene>
<feature type="chain" id="PRO_5023830179" evidence="2">
    <location>
        <begin position="21"/>
        <end position="1200"/>
    </location>
</feature>
<dbReference type="AlphaFoldDB" id="A0A5J5ET78"/>
<feature type="compositionally biased region" description="Low complexity" evidence="1">
    <location>
        <begin position="620"/>
        <end position="636"/>
    </location>
</feature>
<name>A0A5J5ET78_9PEZI</name>
<proteinExistence type="predicted"/>
<feature type="compositionally biased region" description="Acidic residues" evidence="1">
    <location>
        <begin position="520"/>
        <end position="532"/>
    </location>
</feature>
<feature type="region of interest" description="Disordered" evidence="1">
    <location>
        <begin position="930"/>
        <end position="953"/>
    </location>
</feature>
<feature type="compositionally biased region" description="Basic and acidic residues" evidence="1">
    <location>
        <begin position="822"/>
        <end position="836"/>
    </location>
</feature>
<keyword evidence="4" id="KW-1185">Reference proteome</keyword>
<dbReference type="OrthoDB" id="5431113at2759"/>
<feature type="signal peptide" evidence="2">
    <location>
        <begin position="1"/>
        <end position="20"/>
    </location>
</feature>
<feature type="region of interest" description="Disordered" evidence="1">
    <location>
        <begin position="789"/>
        <end position="853"/>
    </location>
</feature>
<feature type="compositionally biased region" description="Low complexity" evidence="1">
    <location>
        <begin position="533"/>
        <end position="562"/>
    </location>
</feature>
<dbReference type="InParanoid" id="A0A5J5ET78"/>
<feature type="compositionally biased region" description="Basic and acidic residues" evidence="1">
    <location>
        <begin position="637"/>
        <end position="651"/>
    </location>
</feature>
<feature type="compositionally biased region" description="Polar residues" evidence="1">
    <location>
        <begin position="483"/>
        <end position="492"/>
    </location>
</feature>
<organism evidence="3 4">
    <name type="scientific">Sphaerosporella brunnea</name>
    <dbReference type="NCBI Taxonomy" id="1250544"/>
    <lineage>
        <taxon>Eukaryota</taxon>
        <taxon>Fungi</taxon>
        <taxon>Dikarya</taxon>
        <taxon>Ascomycota</taxon>
        <taxon>Pezizomycotina</taxon>
        <taxon>Pezizomycetes</taxon>
        <taxon>Pezizales</taxon>
        <taxon>Pyronemataceae</taxon>
        <taxon>Sphaerosporella</taxon>
    </lineage>
</organism>
<accession>A0A5J5ET78</accession>
<keyword evidence="2" id="KW-0732">Signal</keyword>
<dbReference type="Proteomes" id="UP000326924">
    <property type="component" value="Unassembled WGS sequence"/>
</dbReference>
<feature type="compositionally biased region" description="Low complexity" evidence="1">
    <location>
        <begin position="457"/>
        <end position="466"/>
    </location>
</feature>
<comment type="caution">
    <text evidence="3">The sequence shown here is derived from an EMBL/GenBank/DDBJ whole genome shotgun (WGS) entry which is preliminary data.</text>
</comment>
<feature type="compositionally biased region" description="Basic and acidic residues" evidence="1">
    <location>
        <begin position="419"/>
        <end position="449"/>
    </location>
</feature>
<dbReference type="EMBL" id="VXIS01000130">
    <property type="protein sequence ID" value="KAA8902587.1"/>
    <property type="molecule type" value="Genomic_DNA"/>
</dbReference>
<evidence type="ECO:0000313" key="4">
    <source>
        <dbReference type="Proteomes" id="UP000326924"/>
    </source>
</evidence>
<evidence type="ECO:0000256" key="2">
    <source>
        <dbReference type="SAM" id="SignalP"/>
    </source>
</evidence>
<feature type="compositionally biased region" description="Acidic residues" evidence="1">
    <location>
        <begin position="367"/>
        <end position="388"/>
    </location>
</feature>
<feature type="compositionally biased region" description="Polar residues" evidence="1">
    <location>
        <begin position="575"/>
        <end position="587"/>
    </location>
</feature>
<evidence type="ECO:0000256" key="1">
    <source>
        <dbReference type="SAM" id="MobiDB-lite"/>
    </source>
</evidence>
<feature type="region of interest" description="Disordered" evidence="1">
    <location>
        <begin position="200"/>
        <end position="236"/>
    </location>
</feature>
<evidence type="ECO:0000313" key="3">
    <source>
        <dbReference type="EMBL" id="KAA8902587.1"/>
    </source>
</evidence>
<feature type="compositionally biased region" description="Basic residues" evidence="1">
    <location>
        <begin position="396"/>
        <end position="412"/>
    </location>
</feature>
<sequence>MRAYQLAALAAAFLGQLGHSAPATLPEADPEAAAQQRPGAHSYVSKYPNHPINLGYGDNYPKYWQNQAYNPADYPPRVPFYPAPYSTAWKPTNPGDGGVAIKVVDPEPASFYVPPHGFPSSKTPAKDAIEAYTAQAQRKEEQAALEAAAEEAERLRAEGAIAVAAAAAEEARHGPRKRSAGEPVIHYEQGPEKTTKNMRFLGGDEGSGDGASYTKVVNNPRPKPREENNANGQPDWQKFTYGVLNEAIEHHPGNERQEAGVPAERKTDAMGKVQKLIGSNGGGGTSWYDHLQKRGLEMDAALVKRDADADAQSADSWPDHIQQKAIKMMKSAASMQDRGQALMESDPAYGKAKMKDANAVPASAEEQIAEAVEEAEEAEAEAEAEEEAAIAAPPAQKRKTVPGKGAKGKGKKAPPAPAPEKKVGPKINKKEEDEDPLMRNELPERVESKKKPKAPKSPKQNSPPAQNTKTKPARGGKNKDQLQPDNMPQMQLNNSKKGKGNGGKGGKGKSPSVEKRDAITEPEPEAIAEPESEAVAAAQRNKAPAKAPAPKKSSPNKSGSTKATPKNSKFKPANGGNQPKNTRQFHQGGSGGKGKGKGKSVNSQSLGKRDAIPEPEPEATAEAVAEPEAAFNNGKAAAEKNNKQKDEKEKPQGNAAGRLRANKPGRPSMNQSRPKKGGAIGKGKGKAVSMESEIRPHFNEGYVEEIITEMCEFEYEDEGKEGEGEVVEGSLRKRQTVNRRVLPCGPPTTIRRVLGATPSTVAPIPAPPAVTCHDEAPAFDAPTRIHAASHDGNAQHDTSDLTYNQGAPAPAPSHGQAYHVDVVSEDHQSYPPKEHAPGQQYAPAPQHSLEYSSATQQYAPVPSVGPQHYYSAAPQHYASAPSQEYAPAPQHHVAESHVVEHHRVPESYAVGFPIPESYAFAFPVPAYSQEHAQHHAPQSHSADNQVAEKHSEQHHFVEHHVSEPQPVEMPAPAAPVYILPPAATTTVRQIVTQYVTVERTQEKTTTVRVELEKTTTIEVAIPGRTEMVSIDHLIEKPVTHVETVVSHAQPVTHTRHVTLPVVTHTKKVEIPVTKVFTKEIAYPVTSTEVVRETIYPEVRAIPREREIVREEEIVEEELVISEIEITTNVPVTRTCLVCPICDCEEAECECGTFDNEERKEHEGPAWGLEEVARNADAIEQMVRKVLPDEFAVVQAAAAAA</sequence>
<feature type="region of interest" description="Disordered" evidence="1">
    <location>
        <begin position="353"/>
        <end position="690"/>
    </location>
</feature>
<reference evidence="3 4" key="1">
    <citation type="submission" date="2019-09" db="EMBL/GenBank/DDBJ databases">
        <title>Draft genome of the ectomycorrhizal ascomycete Sphaerosporella brunnea.</title>
        <authorList>
            <consortium name="DOE Joint Genome Institute"/>
            <person name="Benucci G.M."/>
            <person name="Marozzi G."/>
            <person name="Antonielli L."/>
            <person name="Sanchez S."/>
            <person name="Marco P."/>
            <person name="Wang X."/>
            <person name="Falini L.B."/>
            <person name="Barry K."/>
            <person name="Haridas S."/>
            <person name="Lipzen A."/>
            <person name="Labutti K."/>
            <person name="Grigoriev I.V."/>
            <person name="Murat C."/>
            <person name="Martin F."/>
            <person name="Albertini E."/>
            <person name="Donnini D."/>
            <person name="Bonito G."/>
        </authorList>
    </citation>
    <scope>NUCLEOTIDE SEQUENCE [LARGE SCALE GENOMIC DNA]</scope>
    <source>
        <strain evidence="3 4">Sb_GMNB300</strain>
    </source>
</reference>